<keyword evidence="3" id="KW-0808">Transferase</keyword>
<keyword evidence="3" id="KW-0418">Kinase</keyword>
<evidence type="ECO:0000256" key="1">
    <source>
        <dbReference type="ARBA" id="ARBA00022729"/>
    </source>
</evidence>
<dbReference type="eggNOG" id="COG2304">
    <property type="taxonomic scope" value="Bacteria"/>
</dbReference>
<dbReference type="RefSeq" id="WP_006971545.1">
    <property type="nucleotide sequence ID" value="NZ_ABCS01000021.1"/>
</dbReference>
<dbReference type="Gene3D" id="2.130.10.130">
    <property type="entry name" value="Integrin alpha, N-terminal"/>
    <property type="match status" value="3"/>
</dbReference>
<feature type="region of interest" description="Disordered" evidence="2">
    <location>
        <begin position="1"/>
        <end position="49"/>
    </location>
</feature>
<dbReference type="GO" id="GO:0016301">
    <property type="term" value="F:kinase activity"/>
    <property type="evidence" value="ECO:0007669"/>
    <property type="project" value="UniProtKB-KW"/>
</dbReference>
<evidence type="ECO:0000313" key="4">
    <source>
        <dbReference type="Proteomes" id="UP000005801"/>
    </source>
</evidence>
<dbReference type="Proteomes" id="UP000005801">
    <property type="component" value="Unassembled WGS sequence"/>
</dbReference>
<comment type="caution">
    <text evidence="3">The sequence shown here is derived from an EMBL/GenBank/DDBJ whole genome shotgun (WGS) entry which is preliminary data.</text>
</comment>
<dbReference type="PANTHER" id="PTHR36220">
    <property type="entry name" value="UNNAMED PRODUCT"/>
    <property type="match status" value="1"/>
</dbReference>
<evidence type="ECO:0000313" key="3">
    <source>
        <dbReference type="EMBL" id="EDM79208.1"/>
    </source>
</evidence>
<dbReference type="STRING" id="391625.PPSIR1_03688"/>
<dbReference type="PANTHER" id="PTHR36220:SF1">
    <property type="entry name" value="GAMMA TUBULIN COMPLEX COMPONENT C-TERMINAL DOMAIN-CONTAINING PROTEIN"/>
    <property type="match status" value="1"/>
</dbReference>
<accession>A6G496</accession>
<keyword evidence="4" id="KW-1185">Reference proteome</keyword>
<organism evidence="3 4">
    <name type="scientific">Plesiocystis pacifica SIR-1</name>
    <dbReference type="NCBI Taxonomy" id="391625"/>
    <lineage>
        <taxon>Bacteria</taxon>
        <taxon>Pseudomonadati</taxon>
        <taxon>Myxococcota</taxon>
        <taxon>Polyangia</taxon>
        <taxon>Nannocystales</taxon>
        <taxon>Nannocystaceae</taxon>
        <taxon>Plesiocystis</taxon>
    </lineage>
</organism>
<name>A6G496_9BACT</name>
<dbReference type="OrthoDB" id="8481850at2"/>
<gene>
    <name evidence="3" type="ORF">PPSIR1_03688</name>
</gene>
<proteinExistence type="predicted"/>
<dbReference type="EMBL" id="ABCS01000021">
    <property type="protein sequence ID" value="EDM79208.1"/>
    <property type="molecule type" value="Genomic_DNA"/>
</dbReference>
<sequence>MTLVSSAGCPTEDGGSVGDDELGTEEGGDEADADTDDTEGSADTEGEAGLGPALALDYVPIKGFALSWQAEPEVEPEVEVDTYVVFERLWPGMPFFPVAELAEDGSADYLVELEVPLHLRASAGYYLRACADGACVDSDIVDVDADIREAAGYVKAVSPGENDGFGARAVVSGDGQTLAVSAWSEDGSSQGLGGDPNDDAASQAGAVYVYRKGAQGWAFDAYIKASNAGAADSFGRSLAVSEDGDACDRHAFRGQRGTTVGGDELDDSAANAGAAYVFQRIQGEWQQRAYLKAADAHAGDEFGASVDISADGERVVVGAPFAELEDASGTTSPEQEDAGAAYVFEREGLDWHELARLASLAPEAHARFGSAVSVAGEGSFAAVGAPHNQAGGSVEVFAGMFGAWSTSSQLQLTAPEGGARFGAALDLDVAGETLVVGAPLAGGQGFEGTGKAHVFVREDWSWLAHSVLEANAGEGSSGDEFGASVALSADGEFAAVGAPGDDSAFPSVLRGTGAGLGMGCVDSGAVHLFEHSILDDGWSQRSYVKPGVPGVSDGFGRWVSLSASALELVVGAPQDDGSASGMEGFSDDELPGAGAVWMF</sequence>
<feature type="compositionally biased region" description="Acidic residues" evidence="2">
    <location>
        <begin position="18"/>
        <end position="46"/>
    </location>
</feature>
<keyword evidence="1" id="KW-0732">Signal</keyword>
<evidence type="ECO:0000256" key="2">
    <source>
        <dbReference type="SAM" id="MobiDB-lite"/>
    </source>
</evidence>
<dbReference type="Pfam" id="PF14312">
    <property type="entry name" value="FG-GAP_2"/>
    <property type="match status" value="2"/>
</dbReference>
<dbReference type="AlphaFoldDB" id="A6G496"/>
<dbReference type="InterPro" id="IPR013517">
    <property type="entry name" value="FG-GAP"/>
</dbReference>
<dbReference type="InterPro" id="IPR028994">
    <property type="entry name" value="Integrin_alpha_N"/>
</dbReference>
<reference evidence="3 4" key="1">
    <citation type="submission" date="2007-06" db="EMBL/GenBank/DDBJ databases">
        <authorList>
            <person name="Shimkets L."/>
            <person name="Ferriera S."/>
            <person name="Johnson J."/>
            <person name="Kravitz S."/>
            <person name="Beeson K."/>
            <person name="Sutton G."/>
            <person name="Rogers Y.-H."/>
            <person name="Friedman R."/>
            <person name="Frazier M."/>
            <person name="Venter J.C."/>
        </authorList>
    </citation>
    <scope>NUCLEOTIDE SEQUENCE [LARGE SCALE GENOMIC DNA]</scope>
    <source>
        <strain evidence="3 4">SIR-1</strain>
    </source>
</reference>
<protein>
    <submittedName>
        <fullName evidence="3">PAS/PAC sensor signal transduction histidine kinase</fullName>
    </submittedName>
</protein>